<protein>
    <recommendedName>
        <fullName evidence="1">VWFA domain-containing protein</fullName>
    </recommendedName>
</protein>
<dbReference type="InterPro" id="IPR002035">
    <property type="entry name" value="VWF_A"/>
</dbReference>
<dbReference type="EMBL" id="JAWDGP010006275">
    <property type="protein sequence ID" value="KAK3744115.1"/>
    <property type="molecule type" value="Genomic_DNA"/>
</dbReference>
<evidence type="ECO:0000259" key="1">
    <source>
        <dbReference type="PROSITE" id="PS50234"/>
    </source>
</evidence>
<dbReference type="PANTHER" id="PTHR24020">
    <property type="entry name" value="COLLAGEN ALPHA"/>
    <property type="match status" value="1"/>
</dbReference>
<dbReference type="Pfam" id="PF00092">
    <property type="entry name" value="VWA"/>
    <property type="match status" value="1"/>
</dbReference>
<dbReference type="PANTHER" id="PTHR24020:SF87">
    <property type="entry name" value="COLLAGEN ALPHA-1(VI) CHAIN-LIKE"/>
    <property type="match status" value="1"/>
</dbReference>
<dbReference type="SMART" id="SM00327">
    <property type="entry name" value="VWA"/>
    <property type="match status" value="1"/>
</dbReference>
<keyword evidence="3" id="KW-1185">Reference proteome</keyword>
<evidence type="ECO:0000313" key="3">
    <source>
        <dbReference type="Proteomes" id="UP001283361"/>
    </source>
</evidence>
<name>A0AAE0YHE3_9GAST</name>
<feature type="domain" description="VWFA" evidence="1">
    <location>
        <begin position="55"/>
        <end position="245"/>
    </location>
</feature>
<dbReference type="InterPro" id="IPR036465">
    <property type="entry name" value="vWFA_dom_sf"/>
</dbReference>
<dbReference type="PRINTS" id="PR00453">
    <property type="entry name" value="VWFADOMAIN"/>
</dbReference>
<sequence>MAFLLREKYSFELTETCIKTAMLVKPFHFVQLLCVGTALVCFSAGAAQECSANVDVIFLVDASTSVGEPNFRQQLSWVADVTDQFLLAENGSAPGSDPAGARFGAVVFSRDVVPLFRLGAIDKPSPLRQRLQTAQYLGESSHVHAGLLTVYQLDMFSSSNGGRVGARDVLVLVSDGKSSYSSEALFAAYNLKTHDVTIMTAGLTPDVDVVALRRLATSRADVFILQEGDIGAGLEKIKADLAQRICAVASES</sequence>
<dbReference type="Proteomes" id="UP001283361">
    <property type="component" value="Unassembled WGS sequence"/>
</dbReference>
<dbReference type="SUPFAM" id="SSF53300">
    <property type="entry name" value="vWA-like"/>
    <property type="match status" value="1"/>
</dbReference>
<organism evidence="2 3">
    <name type="scientific">Elysia crispata</name>
    <name type="common">lettuce slug</name>
    <dbReference type="NCBI Taxonomy" id="231223"/>
    <lineage>
        <taxon>Eukaryota</taxon>
        <taxon>Metazoa</taxon>
        <taxon>Spiralia</taxon>
        <taxon>Lophotrochozoa</taxon>
        <taxon>Mollusca</taxon>
        <taxon>Gastropoda</taxon>
        <taxon>Heterobranchia</taxon>
        <taxon>Euthyneura</taxon>
        <taxon>Panpulmonata</taxon>
        <taxon>Sacoglossa</taxon>
        <taxon>Placobranchoidea</taxon>
        <taxon>Plakobranchidae</taxon>
        <taxon>Elysia</taxon>
    </lineage>
</organism>
<accession>A0AAE0YHE3</accession>
<dbReference type="Gene3D" id="3.40.50.410">
    <property type="entry name" value="von Willebrand factor, type A domain"/>
    <property type="match status" value="1"/>
</dbReference>
<evidence type="ECO:0000313" key="2">
    <source>
        <dbReference type="EMBL" id="KAK3744115.1"/>
    </source>
</evidence>
<dbReference type="CDD" id="cd01450">
    <property type="entry name" value="vWFA_subfamily_ECM"/>
    <property type="match status" value="1"/>
</dbReference>
<proteinExistence type="predicted"/>
<dbReference type="AlphaFoldDB" id="A0AAE0YHE3"/>
<dbReference type="PROSITE" id="PS50234">
    <property type="entry name" value="VWFA"/>
    <property type="match status" value="1"/>
</dbReference>
<gene>
    <name evidence="2" type="ORF">RRG08_064373</name>
</gene>
<dbReference type="InterPro" id="IPR050525">
    <property type="entry name" value="ECM_Assembly_Org"/>
</dbReference>
<comment type="caution">
    <text evidence="2">The sequence shown here is derived from an EMBL/GenBank/DDBJ whole genome shotgun (WGS) entry which is preliminary data.</text>
</comment>
<reference evidence="2" key="1">
    <citation type="journal article" date="2023" name="G3 (Bethesda)">
        <title>A reference genome for the long-term kleptoplast-retaining sea slug Elysia crispata morphotype clarki.</title>
        <authorList>
            <person name="Eastman K.E."/>
            <person name="Pendleton A.L."/>
            <person name="Shaikh M.A."/>
            <person name="Suttiyut T."/>
            <person name="Ogas R."/>
            <person name="Tomko P."/>
            <person name="Gavelis G."/>
            <person name="Widhalm J.R."/>
            <person name="Wisecaver J.H."/>
        </authorList>
    </citation>
    <scope>NUCLEOTIDE SEQUENCE</scope>
    <source>
        <strain evidence="2">ECLA1</strain>
    </source>
</reference>